<name>A0A2P2IIB8_RHIMU</name>
<dbReference type="AlphaFoldDB" id="A0A2P2IIB8"/>
<evidence type="ECO:0000313" key="1">
    <source>
        <dbReference type="EMBL" id="MBW80970.1"/>
    </source>
</evidence>
<proteinExistence type="predicted"/>
<reference evidence="1" key="1">
    <citation type="submission" date="2018-02" db="EMBL/GenBank/DDBJ databases">
        <title>Rhizophora mucronata_Transcriptome.</title>
        <authorList>
            <person name="Meera S.P."/>
            <person name="Sreeshan A."/>
            <person name="Augustine A."/>
        </authorList>
    </citation>
    <scope>NUCLEOTIDE SEQUENCE</scope>
    <source>
        <tissue evidence="1">Leaf</tissue>
    </source>
</reference>
<protein>
    <submittedName>
        <fullName evidence="1">Uncharacterized protein</fullName>
    </submittedName>
</protein>
<organism evidence="1">
    <name type="scientific">Rhizophora mucronata</name>
    <name type="common">Asiatic mangrove</name>
    <dbReference type="NCBI Taxonomy" id="61149"/>
    <lineage>
        <taxon>Eukaryota</taxon>
        <taxon>Viridiplantae</taxon>
        <taxon>Streptophyta</taxon>
        <taxon>Embryophyta</taxon>
        <taxon>Tracheophyta</taxon>
        <taxon>Spermatophyta</taxon>
        <taxon>Magnoliopsida</taxon>
        <taxon>eudicotyledons</taxon>
        <taxon>Gunneridae</taxon>
        <taxon>Pentapetalae</taxon>
        <taxon>rosids</taxon>
        <taxon>fabids</taxon>
        <taxon>Malpighiales</taxon>
        <taxon>Rhizophoraceae</taxon>
        <taxon>Rhizophora</taxon>
    </lineage>
</organism>
<accession>A0A2P2IIB8</accession>
<sequence>MCIYQFIRTLPIPLLGVVMWF</sequence>
<dbReference type="EMBL" id="GGEC01000487">
    <property type="protein sequence ID" value="MBW80970.1"/>
    <property type="molecule type" value="Transcribed_RNA"/>
</dbReference>